<feature type="region of interest" description="Disordered" evidence="1">
    <location>
        <begin position="113"/>
        <end position="149"/>
    </location>
</feature>
<keyword evidence="5" id="KW-1185">Reference proteome</keyword>
<reference evidence="5" key="1">
    <citation type="submission" date="2024-06" db="EMBL/GenBank/DDBJ databases">
        <authorList>
            <person name="Chang H.C."/>
            <person name="Mun S.Y."/>
        </authorList>
    </citation>
    <scope>NUCLEOTIDE SEQUENCE [LARGE SCALE GENOMIC DNA]</scope>
    <source>
        <strain evidence="5">KT1</strain>
    </source>
</reference>
<evidence type="ECO:0000256" key="2">
    <source>
        <dbReference type="SAM" id="Phobius"/>
    </source>
</evidence>
<evidence type="ECO:0000313" key="4">
    <source>
        <dbReference type="EMBL" id="WPC22572.1"/>
    </source>
</evidence>
<proteinExistence type="predicted"/>
<accession>A0ABZ0Q7V2</accession>
<keyword evidence="2" id="KW-1133">Transmembrane helix</keyword>
<feature type="compositionally biased region" description="Low complexity" evidence="1">
    <location>
        <begin position="113"/>
        <end position="140"/>
    </location>
</feature>
<organism evidence="4 5">
    <name type="scientific">Pediococcus inopinatus</name>
    <dbReference type="NCBI Taxonomy" id="114090"/>
    <lineage>
        <taxon>Bacteria</taxon>
        <taxon>Bacillati</taxon>
        <taxon>Bacillota</taxon>
        <taxon>Bacilli</taxon>
        <taxon>Lactobacillales</taxon>
        <taxon>Lactobacillaceae</taxon>
        <taxon>Pediococcus</taxon>
    </lineage>
</organism>
<name>A0ABZ0Q7V2_9LACO</name>
<feature type="region of interest" description="Disordered" evidence="1">
    <location>
        <begin position="36"/>
        <end position="68"/>
    </location>
</feature>
<dbReference type="InterPro" id="IPR026870">
    <property type="entry name" value="Zinc_ribbon_dom"/>
</dbReference>
<dbReference type="Pfam" id="PF13240">
    <property type="entry name" value="Zn_Ribbon_1"/>
    <property type="match status" value="1"/>
</dbReference>
<sequence length="288" mass="31298">MENKKVNFCPNCGFELAAGAKFCPNCGYALQPMKETPSEPITRSQQHAQRSGYTETNEQGPRNPKNKSNGTWKIIGAVLIGMLIALGIGTWFIMSAGNKVSGGDADNYSRVQTKTSSKKASSAKEVTSSVESSSSSSSSEEVTDKLDINQLDPEESGAAIIHYGSDEITDSAVWADIWSEADATGMTIYVNNFDEVSDDTLSNPGEDNVLYTVKIASTDSSSTRLFYTLRDGYVNYYTGSYEDHKYTFDNFGEAVATVSLKHIVSQANQDSDTVESIRNAAVTVEDDR</sequence>
<dbReference type="RefSeq" id="WP_063697421.1">
    <property type="nucleotide sequence ID" value="NZ_BBIM01000028.1"/>
</dbReference>
<feature type="domain" description="Zinc-ribbon" evidence="3">
    <location>
        <begin position="8"/>
        <end position="30"/>
    </location>
</feature>
<gene>
    <name evidence="4" type="ORF">N6G96_05125</name>
</gene>
<feature type="compositionally biased region" description="Polar residues" evidence="1">
    <location>
        <begin position="39"/>
        <end position="68"/>
    </location>
</feature>
<evidence type="ECO:0000256" key="1">
    <source>
        <dbReference type="SAM" id="MobiDB-lite"/>
    </source>
</evidence>
<keyword evidence="2" id="KW-0812">Transmembrane</keyword>
<evidence type="ECO:0000259" key="3">
    <source>
        <dbReference type="Pfam" id="PF13240"/>
    </source>
</evidence>
<evidence type="ECO:0000313" key="5">
    <source>
        <dbReference type="Proteomes" id="UP001302696"/>
    </source>
</evidence>
<dbReference type="Proteomes" id="UP001302696">
    <property type="component" value="Chromosome"/>
</dbReference>
<keyword evidence="2" id="KW-0472">Membrane</keyword>
<protein>
    <submittedName>
        <fullName evidence="4">Zinc-ribbon domain-containing protein</fullName>
    </submittedName>
</protein>
<feature type="transmembrane region" description="Helical" evidence="2">
    <location>
        <begin position="74"/>
        <end position="94"/>
    </location>
</feature>
<dbReference type="EMBL" id="CP104778">
    <property type="protein sequence ID" value="WPC22572.1"/>
    <property type="molecule type" value="Genomic_DNA"/>
</dbReference>